<name>A0A7S3Q9M5_9STRA</name>
<feature type="transmembrane region" description="Helical" evidence="2">
    <location>
        <begin position="627"/>
        <end position="652"/>
    </location>
</feature>
<feature type="region of interest" description="Disordered" evidence="1">
    <location>
        <begin position="338"/>
        <end position="364"/>
    </location>
</feature>
<evidence type="ECO:0000256" key="2">
    <source>
        <dbReference type="SAM" id="Phobius"/>
    </source>
</evidence>
<organism evidence="3">
    <name type="scientific">Chaetoceros debilis</name>
    <dbReference type="NCBI Taxonomy" id="122233"/>
    <lineage>
        <taxon>Eukaryota</taxon>
        <taxon>Sar</taxon>
        <taxon>Stramenopiles</taxon>
        <taxon>Ochrophyta</taxon>
        <taxon>Bacillariophyta</taxon>
        <taxon>Coscinodiscophyceae</taxon>
        <taxon>Chaetocerotophycidae</taxon>
        <taxon>Chaetocerotales</taxon>
        <taxon>Chaetocerotaceae</taxon>
        <taxon>Chaetoceros</taxon>
    </lineage>
</organism>
<feature type="transmembrane region" description="Helical" evidence="2">
    <location>
        <begin position="430"/>
        <end position="454"/>
    </location>
</feature>
<accession>A0A7S3Q9M5</accession>
<feature type="compositionally biased region" description="Polar residues" evidence="1">
    <location>
        <begin position="340"/>
        <end position="356"/>
    </location>
</feature>
<feature type="transmembrane region" description="Helical" evidence="2">
    <location>
        <begin position="786"/>
        <end position="805"/>
    </location>
</feature>
<evidence type="ECO:0000256" key="1">
    <source>
        <dbReference type="SAM" id="MobiDB-lite"/>
    </source>
</evidence>
<keyword evidence="2" id="KW-1133">Transmembrane helix</keyword>
<feature type="transmembrane region" description="Helical" evidence="2">
    <location>
        <begin position="699"/>
        <end position="722"/>
    </location>
</feature>
<feature type="transmembrane region" description="Helical" evidence="2">
    <location>
        <begin position="392"/>
        <end position="410"/>
    </location>
</feature>
<evidence type="ECO:0000313" key="3">
    <source>
        <dbReference type="EMBL" id="CAE0470402.1"/>
    </source>
</evidence>
<feature type="transmembrane region" description="Helical" evidence="2">
    <location>
        <begin position="755"/>
        <end position="780"/>
    </location>
</feature>
<feature type="transmembrane region" description="Helical" evidence="2">
    <location>
        <begin position="517"/>
        <end position="538"/>
    </location>
</feature>
<reference evidence="3" key="1">
    <citation type="submission" date="2021-01" db="EMBL/GenBank/DDBJ databases">
        <authorList>
            <person name="Corre E."/>
            <person name="Pelletier E."/>
            <person name="Niang G."/>
            <person name="Scheremetjew M."/>
            <person name="Finn R."/>
            <person name="Kale V."/>
            <person name="Holt S."/>
            <person name="Cochrane G."/>
            <person name="Meng A."/>
            <person name="Brown T."/>
            <person name="Cohen L."/>
        </authorList>
    </citation>
    <scope>NUCLEOTIDE SEQUENCE</scope>
    <source>
        <strain evidence="3">MM31A-1</strain>
    </source>
</reference>
<feature type="transmembrane region" description="Helical" evidence="2">
    <location>
        <begin position="466"/>
        <end position="483"/>
    </location>
</feature>
<dbReference type="AlphaFoldDB" id="A0A7S3Q9M5"/>
<proteinExistence type="predicted"/>
<sequence length="946" mass="107399">MTSFGMPTGPKSDLAELLYVAALHQTSYPELRIDGSFSASDIVLYLRSRYGIKIDDGTARDIVHGLGGTCGQRLSRKREDSIGMLSGHSDVSKDSQQQFHGNDESPNSINNQKEIIEENYLDMVQWVSTLLIPSVVRSTDASCYSAELNARVQKIVQELRTVEDTSGGSKMHFIRRIISRRFWQQELQKLETELLLEVNSHLIPLAYDILAASLNVGKKENKESNSLTTQSLSGLLLHYGEIDASNDKDLLSDMINCVDISHTWDQDRLYFNEAFFMAAITHDILGYDRRVEDKLSTPFFDVFHCDPSEVNGFVEPGDSASNEGISLESSFSVASGSASYPRSSIHSTDQETSQQEVRNEEESPVASMDYISSAPYIDYAVDCQRGIMFSQFMWIYFIFLAVFYVIIITHKKFDIFHCDPGFLCKLGNRLWTWMSLGIMLSCGGVALMVPISFVNDPYKLCFRKSSVSILFTLIFTVVPYHFITDFINDIPHGPNNQFTDMDSIMSHKLFKLATQGFLSFGILMMVSSVLYLAGNCLLRENRQDRLPFLRYCNCRETTCSLGTKHAATHKVNNLLDNAMATHESSIDTENLSRKFLTNNEKTCICGGVMWTWKQIFKRNRLLHEHGIWLPSRLAVGQLGQIIVFALIILLLLHEKDLIIKDIESIIATAAQEKHGPLKTLVLKYTPKGWIIESSFNTGIGFAAVIGIILMLVYIPSTVATTLKLRSGMLPSMLDVQFHKYRYSADTTTYNVGNMIYGLAGSMGLFFVFFGGLIFLCLWQITKEFMIVFLAWFTALMITTLLHYFLTRAFRKRFYTSFYRQRPRAGNLTAVAMECWHIGLGAGVLASRLCQFVLASAFWIGRIDSSFLHEDVHIFGYRFDTAPINFRKDILVHEAHRHPYIDRLGTMYLMRLKHGSSFCTDAGCAWRRLFVLALMPWLMKYRKKKEG</sequence>
<dbReference type="EMBL" id="HBIO01019832">
    <property type="protein sequence ID" value="CAE0470402.1"/>
    <property type="molecule type" value="Transcribed_RNA"/>
</dbReference>
<keyword evidence="2" id="KW-0472">Membrane</keyword>
<feature type="compositionally biased region" description="Polar residues" evidence="1">
    <location>
        <begin position="94"/>
        <end position="109"/>
    </location>
</feature>
<gene>
    <name evidence="3" type="ORF">CDEB00056_LOCUS15255</name>
</gene>
<feature type="region of interest" description="Disordered" evidence="1">
    <location>
        <begin position="84"/>
        <end position="109"/>
    </location>
</feature>
<protein>
    <submittedName>
        <fullName evidence="3">Uncharacterized protein</fullName>
    </submittedName>
</protein>
<keyword evidence="2" id="KW-0812">Transmembrane</keyword>